<gene>
    <name evidence="1" type="ORF">EV665_102599</name>
</gene>
<keyword evidence="2" id="KW-1185">Reference proteome</keyword>
<organism evidence="1 2">
    <name type="scientific">Shinella granuli</name>
    <dbReference type="NCBI Taxonomy" id="323621"/>
    <lineage>
        <taxon>Bacteria</taxon>
        <taxon>Pseudomonadati</taxon>
        <taxon>Pseudomonadota</taxon>
        <taxon>Alphaproteobacteria</taxon>
        <taxon>Hyphomicrobiales</taxon>
        <taxon>Rhizobiaceae</taxon>
        <taxon>Shinella</taxon>
    </lineage>
</organism>
<dbReference type="AlphaFoldDB" id="A0A4V2RJF9"/>
<evidence type="ECO:0000313" key="1">
    <source>
        <dbReference type="EMBL" id="TCN48070.1"/>
    </source>
</evidence>
<comment type="caution">
    <text evidence="1">The sequence shown here is derived from an EMBL/GenBank/DDBJ whole genome shotgun (WGS) entry which is preliminary data.</text>
</comment>
<dbReference type="EMBL" id="SLVX01000002">
    <property type="protein sequence ID" value="TCN48070.1"/>
    <property type="molecule type" value="Genomic_DNA"/>
</dbReference>
<evidence type="ECO:0000313" key="2">
    <source>
        <dbReference type="Proteomes" id="UP000295351"/>
    </source>
</evidence>
<sequence>MGLAVPAAVAPFTLHLRCDNCMRESTRDIKLPVGEGIPRDPDELIGSAFLGDLKFNCRPCGSVIAQLVGIEGGYSYGY</sequence>
<proteinExistence type="predicted"/>
<reference evidence="1 2" key="1">
    <citation type="submission" date="2019-03" db="EMBL/GenBank/DDBJ databases">
        <title>Genomic Encyclopedia of Type Strains, Phase IV (KMG-IV): sequencing the most valuable type-strain genomes for metagenomic binning, comparative biology and taxonomic classification.</title>
        <authorList>
            <person name="Goeker M."/>
        </authorList>
    </citation>
    <scope>NUCLEOTIDE SEQUENCE [LARGE SCALE GENOMIC DNA]</scope>
    <source>
        <strain evidence="1 2">DSM 18401</strain>
    </source>
</reference>
<dbReference type="Proteomes" id="UP000295351">
    <property type="component" value="Unassembled WGS sequence"/>
</dbReference>
<accession>A0A4V2RJF9</accession>
<dbReference type="RefSeq" id="WP_133033408.1">
    <property type="nucleotide sequence ID" value="NZ_BAABEI010000012.1"/>
</dbReference>
<protein>
    <submittedName>
        <fullName evidence="1">Uncharacterized protein</fullName>
    </submittedName>
</protein>
<name>A0A4V2RJF9_SHIGR</name>